<name>A0A1Z4BP24_9FLAO</name>
<keyword evidence="2" id="KW-1185">Reference proteome</keyword>
<reference evidence="2" key="1">
    <citation type="submission" date="2017-06" db="EMBL/GenBank/DDBJ databases">
        <title>Complete genome sequence of Capnocytophaga sp. KCOM 1579 (=ChDC OS43) isolated from a human refractory periapical abscess lesion.</title>
        <authorList>
            <person name="Kook J.-K."/>
            <person name="Park S.-N."/>
            <person name="Lim Y.K."/>
            <person name="Roh H."/>
        </authorList>
    </citation>
    <scope>NUCLEOTIDE SEQUENCE [LARGE SCALE GENOMIC DNA]</scope>
    <source>
        <strain evidence="2">ChDC OS43</strain>
    </source>
</reference>
<dbReference type="RefSeq" id="WP_009413581.1">
    <property type="nucleotide sequence ID" value="NZ_CP022022.1"/>
</dbReference>
<dbReference type="Proteomes" id="UP000197007">
    <property type="component" value="Chromosome"/>
</dbReference>
<sequence>MKPLQLSDFTVDPNDNHIYQAEFEYEEITAEIVLTHEKWDFNRVFKLSESVFANLEKLNNKAKSFLAMIEVGQINEQLEEQGGKKITEEDFKNLTPILKINICDGEIQFYYLMVLGEYFLGVQMSAEDDFNNPNFLYLSIETTLESDAEGQKIFKATDISVYEVTIGNAEKKSLSSTSNNFLQVYDNKNFFEQIVSFFKGLFK</sequence>
<evidence type="ECO:0000313" key="2">
    <source>
        <dbReference type="Proteomes" id="UP000197007"/>
    </source>
</evidence>
<dbReference type="EMBL" id="CP022022">
    <property type="protein sequence ID" value="ASF43044.1"/>
    <property type="molecule type" value="Genomic_DNA"/>
</dbReference>
<evidence type="ECO:0000313" key="1">
    <source>
        <dbReference type="EMBL" id="ASF43044.1"/>
    </source>
</evidence>
<accession>A0A1Z4BP24</accession>
<protein>
    <submittedName>
        <fullName evidence="1">Uncharacterized protein</fullName>
    </submittedName>
</protein>
<proteinExistence type="predicted"/>
<organism evidence="1 2">
    <name type="scientific">Capnocytophaga endodontalis</name>
    <dbReference type="NCBI Taxonomy" id="2708117"/>
    <lineage>
        <taxon>Bacteria</taxon>
        <taxon>Pseudomonadati</taxon>
        <taxon>Bacteroidota</taxon>
        <taxon>Flavobacteriia</taxon>
        <taxon>Flavobacteriales</taxon>
        <taxon>Flavobacteriaceae</taxon>
        <taxon>Capnocytophaga</taxon>
    </lineage>
</organism>
<dbReference type="AlphaFoldDB" id="A0A1Z4BP24"/>
<dbReference type="KEGG" id="capn:CBG49_08130"/>
<gene>
    <name evidence="1" type="ORF">CBG49_08130</name>
</gene>